<evidence type="ECO:0000256" key="4">
    <source>
        <dbReference type="ARBA" id="ARBA00023136"/>
    </source>
</evidence>
<feature type="transmembrane region" description="Helical" evidence="7">
    <location>
        <begin position="9"/>
        <end position="28"/>
    </location>
</feature>
<evidence type="ECO:0000256" key="1">
    <source>
        <dbReference type="ARBA" id="ARBA00022475"/>
    </source>
</evidence>
<keyword evidence="4 7" id="KW-0472">Membrane</keyword>
<dbReference type="InterPro" id="IPR003770">
    <property type="entry name" value="MLTG-like"/>
</dbReference>
<comment type="caution">
    <text evidence="8">The sequence shown here is derived from an EMBL/GenBank/DDBJ whole genome shotgun (WGS) entry which is preliminary data.</text>
</comment>
<evidence type="ECO:0000256" key="3">
    <source>
        <dbReference type="ARBA" id="ARBA00022989"/>
    </source>
</evidence>
<evidence type="ECO:0000313" key="9">
    <source>
        <dbReference type="Proteomes" id="UP000092714"/>
    </source>
</evidence>
<accession>A0A174BZL2</accession>
<keyword evidence="6 7" id="KW-0961">Cell wall biogenesis/degradation</keyword>
<sequence>MKSIHLKKILLVIIGILLISIIGMFIAYNNVVKRPLKTDSDKITIEVNEGEGFYNLLDRLYSEGVIKNKTLIKVNLKLTNQNLKIIPGSYEVESDVTLKELIKMLTTEDFLKNQVKVTIKEGYTIDTIADVIAESGICTRDEFINEIKNYPLPDYVKVDSNKKYNLEGYLFPDTYFFDKNFDAKSVIKVMLDNFDKKLSKLEKETGKKINKDEIESIVIKASLVEKEARLDEERPMIASVINNRISKGMKLEFCSTVNYVIGYEGNEILSYNDLKVESPYNTYKNAGLPVGAVGSPGYNSIKAVLEPADTNYLYFVLLYGENGKHHFSTNYEEHERVNIEQNKKRGSASN</sequence>
<dbReference type="HAMAP" id="MF_02065">
    <property type="entry name" value="MltG"/>
    <property type="match status" value="1"/>
</dbReference>
<evidence type="ECO:0000256" key="5">
    <source>
        <dbReference type="ARBA" id="ARBA00023239"/>
    </source>
</evidence>
<keyword evidence="1 7" id="KW-1003">Cell membrane</keyword>
<dbReference type="EC" id="4.2.2.29" evidence="7"/>
<proteinExistence type="inferred from homology"/>
<dbReference type="CDD" id="cd08010">
    <property type="entry name" value="MltG_like"/>
    <property type="match status" value="1"/>
</dbReference>
<evidence type="ECO:0000256" key="6">
    <source>
        <dbReference type="ARBA" id="ARBA00023316"/>
    </source>
</evidence>
<dbReference type="OrthoDB" id="9814591at2"/>
<protein>
    <recommendedName>
        <fullName evidence="7">Endolytic murein transglycosylase</fullName>
        <ecNumber evidence="7">4.2.2.29</ecNumber>
    </recommendedName>
    <alternativeName>
        <fullName evidence="7">Peptidoglycan lytic transglycosylase</fullName>
    </alternativeName>
    <alternativeName>
        <fullName evidence="7">Peptidoglycan polymerization terminase</fullName>
    </alternativeName>
</protein>
<organism evidence="8 9">
    <name type="scientific">Clostridium paraputrificum</name>
    <dbReference type="NCBI Taxonomy" id="29363"/>
    <lineage>
        <taxon>Bacteria</taxon>
        <taxon>Bacillati</taxon>
        <taxon>Bacillota</taxon>
        <taxon>Clostridia</taxon>
        <taxon>Eubacteriales</taxon>
        <taxon>Clostridiaceae</taxon>
        <taxon>Clostridium</taxon>
    </lineage>
</organism>
<comment type="catalytic activity">
    <reaction evidence="7">
        <text>a peptidoglycan chain = a peptidoglycan chain with N-acetyl-1,6-anhydromuramyl-[peptide] at the reducing end + a peptidoglycan chain with N-acetylglucosamine at the non-reducing end.</text>
        <dbReference type="EC" id="4.2.2.29"/>
    </reaction>
</comment>
<dbReference type="PANTHER" id="PTHR30518">
    <property type="entry name" value="ENDOLYTIC MUREIN TRANSGLYCOSYLASE"/>
    <property type="match status" value="1"/>
</dbReference>
<evidence type="ECO:0000256" key="7">
    <source>
        <dbReference type="HAMAP-Rule" id="MF_02065"/>
    </source>
</evidence>
<keyword evidence="5 7" id="KW-0456">Lyase</keyword>
<dbReference type="Proteomes" id="UP000092714">
    <property type="component" value="Unassembled WGS sequence"/>
</dbReference>
<keyword evidence="2 7" id="KW-0812">Transmembrane</keyword>
<dbReference type="eggNOG" id="COG1559">
    <property type="taxonomic scope" value="Bacteria"/>
</dbReference>
<comment type="subcellular location">
    <subcellularLocation>
        <location evidence="7">Cell membrane</location>
        <topology evidence="7">Single-pass membrane protein</topology>
    </subcellularLocation>
</comment>
<name>A0A174BZL2_9CLOT</name>
<dbReference type="GO" id="GO:0005886">
    <property type="term" value="C:plasma membrane"/>
    <property type="evidence" value="ECO:0007669"/>
    <property type="project" value="UniProtKB-SubCell"/>
</dbReference>
<dbReference type="GeneID" id="42775284"/>
<comment type="function">
    <text evidence="7">Functions as a peptidoglycan terminase that cleaves nascent peptidoglycan strands endolytically to terminate their elongation.</text>
</comment>
<dbReference type="EMBL" id="MAPZ01000016">
    <property type="protein sequence ID" value="OBY11181.1"/>
    <property type="molecule type" value="Genomic_DNA"/>
</dbReference>
<reference evidence="8 9" key="1">
    <citation type="submission" date="2016-06" db="EMBL/GenBank/DDBJ databases">
        <authorList>
            <person name="Kjaerup R.B."/>
            <person name="Dalgaard T.S."/>
            <person name="Juul-Madsen H.R."/>
        </authorList>
    </citation>
    <scope>NUCLEOTIDE SEQUENCE [LARGE SCALE GENOMIC DNA]</scope>
    <source>
        <strain evidence="8 9">373-A1</strain>
    </source>
</reference>
<gene>
    <name evidence="7" type="primary">mltG</name>
    <name evidence="8" type="ORF">CP373A1_06710</name>
</gene>
<dbReference type="Gene3D" id="3.30.160.60">
    <property type="entry name" value="Classic Zinc Finger"/>
    <property type="match status" value="1"/>
</dbReference>
<dbReference type="Pfam" id="PF02618">
    <property type="entry name" value="YceG"/>
    <property type="match status" value="1"/>
</dbReference>
<keyword evidence="9" id="KW-1185">Reference proteome</keyword>
<dbReference type="Gene3D" id="3.30.1490.480">
    <property type="entry name" value="Endolytic murein transglycosylase"/>
    <property type="match status" value="1"/>
</dbReference>
<dbReference type="GO" id="GO:0008932">
    <property type="term" value="F:lytic endotransglycosylase activity"/>
    <property type="evidence" value="ECO:0007669"/>
    <property type="project" value="UniProtKB-UniRule"/>
</dbReference>
<evidence type="ECO:0000256" key="2">
    <source>
        <dbReference type="ARBA" id="ARBA00022692"/>
    </source>
</evidence>
<keyword evidence="3 7" id="KW-1133">Transmembrane helix</keyword>
<dbReference type="GO" id="GO:0009252">
    <property type="term" value="P:peptidoglycan biosynthetic process"/>
    <property type="evidence" value="ECO:0007669"/>
    <property type="project" value="UniProtKB-UniRule"/>
</dbReference>
<evidence type="ECO:0000313" key="8">
    <source>
        <dbReference type="EMBL" id="OBY11181.1"/>
    </source>
</evidence>
<dbReference type="RefSeq" id="WP_027097449.1">
    <property type="nucleotide sequence ID" value="NZ_CABHIH010000001.1"/>
</dbReference>
<feature type="site" description="Important for catalytic activity" evidence="7">
    <location>
        <position position="227"/>
    </location>
</feature>
<dbReference type="PANTHER" id="PTHR30518:SF2">
    <property type="entry name" value="ENDOLYTIC MUREIN TRANSGLYCOSYLASE"/>
    <property type="match status" value="1"/>
</dbReference>
<dbReference type="NCBIfam" id="TIGR00247">
    <property type="entry name" value="endolytic transglycosylase MltG"/>
    <property type="match status" value="1"/>
</dbReference>
<dbReference type="AlphaFoldDB" id="A0A174BZL2"/>
<comment type="similarity">
    <text evidence="7">Belongs to the transglycosylase MltG family.</text>
</comment>
<dbReference type="GO" id="GO:0071555">
    <property type="term" value="P:cell wall organization"/>
    <property type="evidence" value="ECO:0007669"/>
    <property type="project" value="UniProtKB-KW"/>
</dbReference>